<keyword evidence="3" id="KW-0240">DNA-directed RNA polymerase</keyword>
<dbReference type="STRING" id="5217.A0A4Q1BHS7"/>
<comment type="caution">
    <text evidence="7">The sequence shown here is derived from an EMBL/GenBank/DDBJ whole genome shotgun (WGS) entry which is preliminary data.</text>
</comment>
<gene>
    <name evidence="7" type="ORF">M231_05606</name>
</gene>
<proteinExistence type="inferred from homology"/>
<feature type="compositionally biased region" description="Basic residues" evidence="6">
    <location>
        <begin position="342"/>
        <end position="359"/>
    </location>
</feature>
<reference evidence="7 8" key="1">
    <citation type="submission" date="2016-06" db="EMBL/GenBank/DDBJ databases">
        <title>Evolution of pathogenesis and genome organization in the Tremellales.</title>
        <authorList>
            <person name="Cuomo C."/>
            <person name="Litvintseva A."/>
            <person name="Heitman J."/>
            <person name="Chen Y."/>
            <person name="Sun S."/>
            <person name="Springer D."/>
            <person name="Dromer F."/>
            <person name="Young S."/>
            <person name="Zeng Q."/>
            <person name="Chapman S."/>
            <person name="Gujja S."/>
            <person name="Saif S."/>
            <person name="Birren B."/>
        </authorList>
    </citation>
    <scope>NUCLEOTIDE SEQUENCE [LARGE SCALE GENOMIC DNA]</scope>
    <source>
        <strain evidence="7 8">ATCC 28783</strain>
    </source>
</reference>
<evidence type="ECO:0000313" key="7">
    <source>
        <dbReference type="EMBL" id="RXK37154.1"/>
    </source>
</evidence>
<evidence type="ECO:0000256" key="1">
    <source>
        <dbReference type="ARBA" id="ARBA00004123"/>
    </source>
</evidence>
<dbReference type="InterPro" id="IPR016049">
    <property type="entry name" value="RNA_pol_Rpc34-like"/>
</dbReference>
<dbReference type="EMBL" id="SDIL01000076">
    <property type="protein sequence ID" value="RXK37154.1"/>
    <property type="molecule type" value="Genomic_DNA"/>
</dbReference>
<feature type="compositionally biased region" description="Basic and acidic residues" evidence="6">
    <location>
        <begin position="388"/>
        <end position="398"/>
    </location>
</feature>
<feature type="compositionally biased region" description="Basic and acidic residues" evidence="6">
    <location>
        <begin position="316"/>
        <end position="326"/>
    </location>
</feature>
<dbReference type="InterPro" id="IPR007832">
    <property type="entry name" value="RNA_pol_Rpc34"/>
</dbReference>
<sequence length="598" mass="67170">MASLAPSDQHVWKNVMAAKNSSMTQAQIEASLPRLGKKHVISSIITLLRLVGHLLPPTRSNSDAQQLLTEEQKDGTSIYHASSPDDAKKKTILTDQQKVVLNVIKSAGNRGISQVTIRNQIGREAMPVVTLRKTLDQLEKDGHVKTFKGISAPTLALYILPHLTPPEDIAGGVWFDQTKDYDAELVRVICELLFKRVESLTFPNPSNRSEEQRALVPDPINPTSRLGNLPSPHALLAYVQKSRVTTAELQVKHVMECMRALELDGLVEVVKPLSGVQPPSDDEEDQDDVERPEARKSRAASDEEEDEGAAAKRRAKDREKQKEMLKSLKKKERKKKVDEKQQRKRKRRKEKEKKKKRRRKEDSDSDESSSESGNSDKSSVNSDSGSEPLREIDEVETSRRKKSKKSKSSRRSRSKSKRRHQSKSSKSKRKRRYSSSESEDSESDSDSDSDPSSSDVSSVDSDELDDYNFKKRSRNNHAMNTGAIEAAALRAGTLRDLSDTAVVYRATKRLTVPLGQTQVPCGNCPQFALCEDDGPVNARECEYYDDWLLDRKGGWEKGYIGNVLMNGHEPGDEEEEIVEIENGEEEEDILLKIAEQDN</sequence>
<dbReference type="GO" id="GO:0005666">
    <property type="term" value="C:RNA polymerase III complex"/>
    <property type="evidence" value="ECO:0007669"/>
    <property type="project" value="InterPro"/>
</dbReference>
<evidence type="ECO:0000256" key="3">
    <source>
        <dbReference type="ARBA" id="ARBA00022478"/>
    </source>
</evidence>
<dbReference type="Gene3D" id="1.10.10.10">
    <property type="entry name" value="Winged helix-like DNA-binding domain superfamily/Winged helix DNA-binding domain"/>
    <property type="match status" value="1"/>
</dbReference>
<evidence type="ECO:0000256" key="4">
    <source>
        <dbReference type="ARBA" id="ARBA00023163"/>
    </source>
</evidence>
<name>A0A4Q1BHS7_TREME</name>
<protein>
    <recommendedName>
        <fullName evidence="9">DNA-directed RNA polymerase III subunit RPC6</fullName>
    </recommendedName>
</protein>
<dbReference type="Pfam" id="PF05158">
    <property type="entry name" value="RNA_pol_Rpc34"/>
    <property type="match status" value="2"/>
</dbReference>
<dbReference type="InParanoid" id="A0A4Q1BHS7"/>
<evidence type="ECO:0008006" key="9">
    <source>
        <dbReference type="Google" id="ProtNLM"/>
    </source>
</evidence>
<keyword evidence="5" id="KW-0539">Nucleus</keyword>
<feature type="region of interest" description="Disordered" evidence="6">
    <location>
        <begin position="203"/>
        <end position="227"/>
    </location>
</feature>
<dbReference type="GO" id="GO:0006383">
    <property type="term" value="P:transcription by RNA polymerase III"/>
    <property type="evidence" value="ECO:0007669"/>
    <property type="project" value="InterPro"/>
</dbReference>
<evidence type="ECO:0000256" key="2">
    <source>
        <dbReference type="ARBA" id="ARBA00011038"/>
    </source>
</evidence>
<keyword evidence="8" id="KW-1185">Reference proteome</keyword>
<feature type="region of interest" description="Disordered" evidence="6">
    <location>
        <begin position="273"/>
        <end position="473"/>
    </location>
</feature>
<comment type="subcellular location">
    <subcellularLocation>
        <location evidence="1">Nucleus</location>
    </subcellularLocation>
</comment>
<accession>A0A4Q1BHS7</accession>
<comment type="similarity">
    <text evidence="2">Belongs to the eukaryotic RPC34/RPC39 RNA polymerase subunit family.</text>
</comment>
<keyword evidence="4" id="KW-0804">Transcription</keyword>
<dbReference type="SUPFAM" id="SSF46785">
    <property type="entry name" value="Winged helix' DNA-binding domain"/>
    <property type="match status" value="1"/>
</dbReference>
<dbReference type="VEuPathDB" id="FungiDB:TREMEDRAFT_74612"/>
<feature type="compositionally biased region" description="Low complexity" evidence="6">
    <location>
        <begin position="370"/>
        <end position="387"/>
    </location>
</feature>
<dbReference type="InterPro" id="IPR036390">
    <property type="entry name" value="WH_DNA-bd_sf"/>
</dbReference>
<evidence type="ECO:0000256" key="5">
    <source>
        <dbReference type="ARBA" id="ARBA00023242"/>
    </source>
</evidence>
<feature type="compositionally biased region" description="Low complexity" evidence="6">
    <location>
        <begin position="450"/>
        <end position="459"/>
    </location>
</feature>
<feature type="compositionally biased region" description="Basic residues" evidence="6">
    <location>
        <begin position="399"/>
        <end position="433"/>
    </location>
</feature>
<organism evidence="7 8">
    <name type="scientific">Tremella mesenterica</name>
    <name type="common">Jelly fungus</name>
    <dbReference type="NCBI Taxonomy" id="5217"/>
    <lineage>
        <taxon>Eukaryota</taxon>
        <taxon>Fungi</taxon>
        <taxon>Dikarya</taxon>
        <taxon>Basidiomycota</taxon>
        <taxon>Agaricomycotina</taxon>
        <taxon>Tremellomycetes</taxon>
        <taxon>Tremellales</taxon>
        <taxon>Tremellaceae</taxon>
        <taxon>Tremella</taxon>
    </lineage>
</organism>
<dbReference type="InterPro" id="IPR036388">
    <property type="entry name" value="WH-like_DNA-bd_sf"/>
</dbReference>
<feature type="compositionally biased region" description="Acidic residues" evidence="6">
    <location>
        <begin position="437"/>
        <end position="449"/>
    </location>
</feature>
<dbReference type="Proteomes" id="UP000289152">
    <property type="component" value="Unassembled WGS sequence"/>
</dbReference>
<feature type="compositionally biased region" description="Basic and acidic residues" evidence="6">
    <location>
        <begin position="289"/>
        <end position="301"/>
    </location>
</feature>
<evidence type="ECO:0000313" key="8">
    <source>
        <dbReference type="Proteomes" id="UP000289152"/>
    </source>
</evidence>
<dbReference type="FunCoup" id="A0A4Q1BHS7">
    <property type="interactions" value="388"/>
</dbReference>
<dbReference type="OrthoDB" id="613763at2759"/>
<dbReference type="PANTHER" id="PTHR12780">
    <property type="entry name" value="RNA POLYMERASE III DNA DIRECTED , 39KD SUBUNIT-RELATED"/>
    <property type="match status" value="1"/>
</dbReference>
<evidence type="ECO:0000256" key="6">
    <source>
        <dbReference type="SAM" id="MobiDB-lite"/>
    </source>
</evidence>
<dbReference type="AlphaFoldDB" id="A0A4Q1BHS7"/>